<dbReference type="GO" id="GO:0008757">
    <property type="term" value="F:S-adenosylmethionine-dependent methyltransferase activity"/>
    <property type="evidence" value="ECO:0007669"/>
    <property type="project" value="InterPro"/>
</dbReference>
<organism evidence="3 4">
    <name type="scientific">Caulifigura coniformis</name>
    <dbReference type="NCBI Taxonomy" id="2527983"/>
    <lineage>
        <taxon>Bacteria</taxon>
        <taxon>Pseudomonadati</taxon>
        <taxon>Planctomycetota</taxon>
        <taxon>Planctomycetia</taxon>
        <taxon>Planctomycetales</taxon>
        <taxon>Planctomycetaceae</taxon>
        <taxon>Caulifigura</taxon>
    </lineage>
</organism>
<dbReference type="GO" id="GO:0043770">
    <property type="term" value="F:demethylmenaquinone methyltransferase activity"/>
    <property type="evidence" value="ECO:0007669"/>
    <property type="project" value="UniProtKB-EC"/>
</dbReference>
<dbReference type="GO" id="GO:0032259">
    <property type="term" value="P:methylation"/>
    <property type="evidence" value="ECO:0007669"/>
    <property type="project" value="UniProtKB-KW"/>
</dbReference>
<dbReference type="Proteomes" id="UP000315700">
    <property type="component" value="Chromosome"/>
</dbReference>
<reference evidence="3 4" key="1">
    <citation type="submission" date="2019-02" db="EMBL/GenBank/DDBJ databases">
        <title>Deep-cultivation of Planctomycetes and their phenomic and genomic characterization uncovers novel biology.</title>
        <authorList>
            <person name="Wiegand S."/>
            <person name="Jogler M."/>
            <person name="Boedeker C."/>
            <person name="Pinto D."/>
            <person name="Vollmers J."/>
            <person name="Rivas-Marin E."/>
            <person name="Kohn T."/>
            <person name="Peeters S.H."/>
            <person name="Heuer A."/>
            <person name="Rast P."/>
            <person name="Oberbeckmann S."/>
            <person name="Bunk B."/>
            <person name="Jeske O."/>
            <person name="Meyerdierks A."/>
            <person name="Storesund J.E."/>
            <person name="Kallscheuer N."/>
            <person name="Luecker S."/>
            <person name="Lage O.M."/>
            <person name="Pohl T."/>
            <person name="Merkel B.J."/>
            <person name="Hornburger P."/>
            <person name="Mueller R.-W."/>
            <person name="Bruemmer F."/>
            <person name="Labrenz M."/>
            <person name="Spormann A.M."/>
            <person name="Op den Camp H."/>
            <person name="Overmann J."/>
            <person name="Amann R."/>
            <person name="Jetten M.S.M."/>
            <person name="Mascher T."/>
            <person name="Medema M.H."/>
            <person name="Devos D.P."/>
            <person name="Kaster A.-K."/>
            <person name="Ovreas L."/>
            <person name="Rohde M."/>
            <person name="Galperin M.Y."/>
            <person name="Jogler C."/>
        </authorList>
    </citation>
    <scope>NUCLEOTIDE SEQUENCE [LARGE SCALE GENOMIC DNA]</scope>
    <source>
        <strain evidence="3 4">Pan44</strain>
    </source>
</reference>
<evidence type="ECO:0000259" key="2">
    <source>
        <dbReference type="Pfam" id="PF08241"/>
    </source>
</evidence>
<evidence type="ECO:0000313" key="4">
    <source>
        <dbReference type="Proteomes" id="UP000315700"/>
    </source>
</evidence>
<name>A0A517SA41_9PLAN</name>
<proteinExistence type="predicted"/>
<sequence length="261" mass="29495">MEYFSNRAESGVQRVAQPTAVEKKKKDPAKRLAKRRFAGFPAMKTLAPRMYRDRVKSLYDGPKGAGLAIASLVSMHSPLVGRMFRRRDFDVTTAQAILDIGSGAGQIIKHLVRCAPENAHIVGIDISHQMLKRARKQIPSHRPVLITADMTHLPFPDETFDVITCGYVLEHLQDPMPGLLEFRRVLKPGGRLLMLVTEDTVPGVWTSRTWKCRTHNRKELHEAFVAAGLPWRDQKWMTPVHRFLKLGGIVFEAEKRELAAS</sequence>
<feature type="region of interest" description="Disordered" evidence="1">
    <location>
        <begin position="1"/>
        <end position="28"/>
    </location>
</feature>
<dbReference type="InterPro" id="IPR013216">
    <property type="entry name" value="Methyltransf_11"/>
</dbReference>
<keyword evidence="3" id="KW-0808">Transferase</keyword>
<protein>
    <submittedName>
        <fullName evidence="3">Ubiquinone/menaquinone biosynthesis C-methyltransferase UbiE</fullName>
        <ecNumber evidence="3">2.1.1.163</ecNumber>
    </submittedName>
</protein>
<keyword evidence="3" id="KW-0489">Methyltransferase</keyword>
<dbReference type="OrthoDB" id="272052at2"/>
<dbReference type="KEGG" id="ccos:Pan44_09970"/>
<keyword evidence="4" id="KW-1185">Reference proteome</keyword>
<accession>A0A517SA41</accession>
<dbReference type="PANTHER" id="PTHR43591">
    <property type="entry name" value="METHYLTRANSFERASE"/>
    <property type="match status" value="1"/>
</dbReference>
<dbReference type="Pfam" id="PF08241">
    <property type="entry name" value="Methyltransf_11"/>
    <property type="match status" value="1"/>
</dbReference>
<dbReference type="InterPro" id="IPR029063">
    <property type="entry name" value="SAM-dependent_MTases_sf"/>
</dbReference>
<gene>
    <name evidence="3" type="primary">ubiE_1</name>
    <name evidence="3" type="ORF">Pan44_09970</name>
</gene>
<dbReference type="EC" id="2.1.1.163" evidence="3"/>
<dbReference type="Gene3D" id="3.40.50.150">
    <property type="entry name" value="Vaccinia Virus protein VP39"/>
    <property type="match status" value="1"/>
</dbReference>
<dbReference type="InParanoid" id="A0A517SA41"/>
<evidence type="ECO:0000313" key="3">
    <source>
        <dbReference type="EMBL" id="QDT52983.1"/>
    </source>
</evidence>
<evidence type="ECO:0000256" key="1">
    <source>
        <dbReference type="SAM" id="MobiDB-lite"/>
    </source>
</evidence>
<dbReference type="EMBL" id="CP036271">
    <property type="protein sequence ID" value="QDT52983.1"/>
    <property type="molecule type" value="Genomic_DNA"/>
</dbReference>
<dbReference type="AlphaFoldDB" id="A0A517SA41"/>
<keyword evidence="3" id="KW-0830">Ubiquinone</keyword>
<dbReference type="SUPFAM" id="SSF53335">
    <property type="entry name" value="S-adenosyl-L-methionine-dependent methyltransferases"/>
    <property type="match status" value="1"/>
</dbReference>
<dbReference type="CDD" id="cd02440">
    <property type="entry name" value="AdoMet_MTases"/>
    <property type="match status" value="1"/>
</dbReference>
<feature type="domain" description="Methyltransferase type 11" evidence="2">
    <location>
        <begin position="98"/>
        <end position="193"/>
    </location>
</feature>